<name>A0A0A8Y9C1_ARUDO</name>
<sequence length="16" mass="1737">MSALHDCLAAPRRAKP</sequence>
<reference evidence="1" key="1">
    <citation type="submission" date="2014-09" db="EMBL/GenBank/DDBJ databases">
        <authorList>
            <person name="Magalhaes I.L.F."/>
            <person name="Oliveira U."/>
            <person name="Santos F.R."/>
            <person name="Vidigal T.H.D.A."/>
            <person name="Brescovit A.D."/>
            <person name="Santos A.J."/>
        </authorList>
    </citation>
    <scope>NUCLEOTIDE SEQUENCE</scope>
    <source>
        <tissue evidence="1">Shoot tissue taken approximately 20 cm above the soil surface</tissue>
    </source>
</reference>
<proteinExistence type="predicted"/>
<dbReference type="EMBL" id="GBRH01274969">
    <property type="protein sequence ID" value="JAD22926.1"/>
    <property type="molecule type" value="Transcribed_RNA"/>
</dbReference>
<reference evidence="1" key="2">
    <citation type="journal article" date="2015" name="Data Brief">
        <title>Shoot transcriptome of the giant reed, Arundo donax.</title>
        <authorList>
            <person name="Barrero R.A."/>
            <person name="Guerrero F.D."/>
            <person name="Moolhuijzen P."/>
            <person name="Goolsby J.A."/>
            <person name="Tidwell J."/>
            <person name="Bellgard S.E."/>
            <person name="Bellgard M.I."/>
        </authorList>
    </citation>
    <scope>NUCLEOTIDE SEQUENCE</scope>
    <source>
        <tissue evidence="1">Shoot tissue taken approximately 20 cm above the soil surface</tissue>
    </source>
</reference>
<dbReference type="AlphaFoldDB" id="A0A0A8Y9C1"/>
<accession>A0A0A8Y9C1</accession>
<organism evidence="1">
    <name type="scientific">Arundo donax</name>
    <name type="common">Giant reed</name>
    <name type="synonym">Donax arundinaceus</name>
    <dbReference type="NCBI Taxonomy" id="35708"/>
    <lineage>
        <taxon>Eukaryota</taxon>
        <taxon>Viridiplantae</taxon>
        <taxon>Streptophyta</taxon>
        <taxon>Embryophyta</taxon>
        <taxon>Tracheophyta</taxon>
        <taxon>Spermatophyta</taxon>
        <taxon>Magnoliopsida</taxon>
        <taxon>Liliopsida</taxon>
        <taxon>Poales</taxon>
        <taxon>Poaceae</taxon>
        <taxon>PACMAD clade</taxon>
        <taxon>Arundinoideae</taxon>
        <taxon>Arundineae</taxon>
        <taxon>Arundo</taxon>
    </lineage>
</organism>
<evidence type="ECO:0000313" key="1">
    <source>
        <dbReference type="EMBL" id="JAD22926.1"/>
    </source>
</evidence>
<protein>
    <submittedName>
        <fullName evidence="1">Uncharacterized protein</fullName>
    </submittedName>
</protein>